<dbReference type="EMBL" id="UINC01014932">
    <property type="protein sequence ID" value="SVA63296.1"/>
    <property type="molecule type" value="Genomic_DNA"/>
</dbReference>
<dbReference type="AlphaFoldDB" id="A0A381XEY1"/>
<gene>
    <name evidence="1" type="ORF">METZ01_LOCUS116150</name>
</gene>
<reference evidence="1" key="1">
    <citation type="submission" date="2018-05" db="EMBL/GenBank/DDBJ databases">
        <authorList>
            <person name="Lanie J.A."/>
            <person name="Ng W.-L."/>
            <person name="Kazmierczak K.M."/>
            <person name="Andrzejewski T.M."/>
            <person name="Davidsen T.M."/>
            <person name="Wayne K.J."/>
            <person name="Tettelin H."/>
            <person name="Glass J.I."/>
            <person name="Rusch D."/>
            <person name="Podicherti R."/>
            <person name="Tsui H.-C.T."/>
            <person name="Winkler M.E."/>
        </authorList>
    </citation>
    <scope>NUCLEOTIDE SEQUENCE</scope>
</reference>
<name>A0A381XEY1_9ZZZZ</name>
<sequence length="338" mass="35921">MPASSLTALLQTKYDYPLANETNLETGQLFTFYPSNQYATNFWCHICWKPPANGVATIEVWGAAGSGAEMCCCGGGIPGNPGGYSKKVLPEFGASWADCYICAQIGLSCNNTDDLCYRGMSEPTQVCWLAGDSDGCICAQGGRGGTSFCSSSPAMFCCYLTADWCGTQGGGAGCGIICNYRDDAGVTYSGADYCAFAYGGDVNCYGGFSCMYFKNCYPNCNCRQNPVIRIPPGMISEKGGQVQYAMDTDNERSEWSGMGGIFGVMEPLNMMTRNPTQGAPYNACWTGNSSCGCYQDQGAINFFPGGVPGQGPTPCDGVRDHAWRGGNGIMRIKFVPSA</sequence>
<accession>A0A381XEY1</accession>
<evidence type="ECO:0000313" key="1">
    <source>
        <dbReference type="EMBL" id="SVA63296.1"/>
    </source>
</evidence>
<protein>
    <submittedName>
        <fullName evidence="1">Uncharacterized protein</fullName>
    </submittedName>
</protein>
<proteinExistence type="predicted"/>
<organism evidence="1">
    <name type="scientific">marine metagenome</name>
    <dbReference type="NCBI Taxonomy" id="408172"/>
    <lineage>
        <taxon>unclassified sequences</taxon>
        <taxon>metagenomes</taxon>
        <taxon>ecological metagenomes</taxon>
    </lineage>
</organism>